<dbReference type="InterPro" id="IPR050368">
    <property type="entry name" value="ClC-type_chloride_channel"/>
</dbReference>
<evidence type="ECO:0000313" key="6">
    <source>
        <dbReference type="EMBL" id="CUR56151.1"/>
    </source>
</evidence>
<dbReference type="InterPro" id="IPR014743">
    <property type="entry name" value="Cl-channel_core"/>
</dbReference>
<feature type="transmembrane region" description="Helical" evidence="5">
    <location>
        <begin position="44"/>
        <end position="64"/>
    </location>
</feature>
<name>A0A2P2C2D1_9ZZZZ</name>
<evidence type="ECO:0000256" key="1">
    <source>
        <dbReference type="ARBA" id="ARBA00004141"/>
    </source>
</evidence>
<feature type="transmembrane region" description="Helical" evidence="5">
    <location>
        <begin position="304"/>
        <end position="326"/>
    </location>
</feature>
<evidence type="ECO:0000256" key="2">
    <source>
        <dbReference type="ARBA" id="ARBA00022692"/>
    </source>
</evidence>
<evidence type="ECO:0000256" key="5">
    <source>
        <dbReference type="SAM" id="Phobius"/>
    </source>
</evidence>
<dbReference type="Pfam" id="PF00654">
    <property type="entry name" value="Voltage_CLC"/>
    <property type="match status" value="1"/>
</dbReference>
<dbReference type="InterPro" id="IPR001807">
    <property type="entry name" value="ClC"/>
</dbReference>
<dbReference type="AlphaFoldDB" id="A0A2P2C2D1"/>
<feature type="transmembrane region" description="Helical" evidence="5">
    <location>
        <begin position="263"/>
        <end position="284"/>
    </location>
</feature>
<evidence type="ECO:0000256" key="3">
    <source>
        <dbReference type="ARBA" id="ARBA00022989"/>
    </source>
</evidence>
<evidence type="ECO:0000256" key="4">
    <source>
        <dbReference type="ARBA" id="ARBA00023136"/>
    </source>
</evidence>
<dbReference type="CDD" id="cd00400">
    <property type="entry name" value="Voltage_gated_ClC"/>
    <property type="match status" value="1"/>
</dbReference>
<feature type="transmembrane region" description="Helical" evidence="5">
    <location>
        <begin position="378"/>
        <end position="405"/>
    </location>
</feature>
<protein>
    <recommendedName>
        <fullName evidence="7">Chloride channel protein</fullName>
    </recommendedName>
</protein>
<accession>A0A2P2C2D1</accession>
<feature type="transmembrane region" description="Helical" evidence="5">
    <location>
        <begin position="183"/>
        <end position="202"/>
    </location>
</feature>
<keyword evidence="4 5" id="KW-0472">Membrane</keyword>
<dbReference type="EMBL" id="CZKA01000025">
    <property type="protein sequence ID" value="CUR56151.1"/>
    <property type="molecule type" value="Genomic_DNA"/>
</dbReference>
<dbReference type="Gene3D" id="1.10.3080.10">
    <property type="entry name" value="Clc chloride channel"/>
    <property type="match status" value="1"/>
</dbReference>
<gene>
    <name evidence="6" type="ORF">NOCA2310186</name>
</gene>
<comment type="subcellular location">
    <subcellularLocation>
        <location evidence="1">Membrane</location>
        <topology evidence="1">Multi-pass membrane protein</topology>
    </subcellularLocation>
</comment>
<organism evidence="6">
    <name type="scientific">metagenome</name>
    <dbReference type="NCBI Taxonomy" id="256318"/>
    <lineage>
        <taxon>unclassified sequences</taxon>
        <taxon>metagenomes</taxon>
    </lineage>
</organism>
<dbReference type="SUPFAM" id="SSF81340">
    <property type="entry name" value="Clc chloride channel"/>
    <property type="match status" value="1"/>
</dbReference>
<feature type="transmembrane region" description="Helical" evidence="5">
    <location>
        <begin position="229"/>
        <end position="251"/>
    </location>
</feature>
<dbReference type="PANTHER" id="PTHR43427">
    <property type="entry name" value="CHLORIDE CHANNEL PROTEIN CLC-E"/>
    <property type="match status" value="1"/>
</dbReference>
<dbReference type="GO" id="GO:0016020">
    <property type="term" value="C:membrane"/>
    <property type="evidence" value="ECO:0007669"/>
    <property type="project" value="UniProtKB-SubCell"/>
</dbReference>
<evidence type="ECO:0008006" key="7">
    <source>
        <dbReference type="Google" id="ProtNLM"/>
    </source>
</evidence>
<keyword evidence="2 5" id="KW-0812">Transmembrane</keyword>
<dbReference type="GO" id="GO:0015108">
    <property type="term" value="F:chloride transmembrane transporter activity"/>
    <property type="evidence" value="ECO:0007669"/>
    <property type="project" value="InterPro"/>
</dbReference>
<keyword evidence="3 5" id="KW-1133">Transmembrane helix</keyword>
<dbReference type="PANTHER" id="PTHR43427:SF12">
    <property type="entry name" value="CHLORIDE TRANSPORTER"/>
    <property type="match status" value="1"/>
</dbReference>
<sequence>MNRRTVLLALVLGAAIGVLSGVYLRLVHFLQDLLWDGAETTLPLPDWVGILAVCIGGGALVGLLRLKHDHDAPHDLDDALVQLDQLVGHEGEPTPAPRVEWLLRAALLGVVSLAAGASLGPEAPLLVLAMGLGQRAARMLRITQAEAAYFSAAGALSGLFGGPLGSVMLPVEHSASAAQTTKLLGAGIVASVSGLVAMFVVLPHGDGLRYLLPDAGIETGWDLVVALEWAALAAIPATFAGFALLAGSAPLRALSERLVPSTVLRAMAGGLVLALCGIASPLTLFSGEHQGQDLLDSLEERTALALLALVALKLVATLACMATGWFGGQIFPAIFAGMAAGLMVSAVFSSAPVTAVFAAGAGAAGAAVLRRPLAVTLFLLFFFPAPALLAVVTGAGIATLIVSLLGERAPRPTSLDPSAH</sequence>
<feature type="transmembrane region" description="Helical" evidence="5">
    <location>
        <begin position="148"/>
        <end position="171"/>
    </location>
</feature>
<feature type="transmembrane region" description="Helical" evidence="5">
    <location>
        <begin position="333"/>
        <end position="358"/>
    </location>
</feature>
<feature type="transmembrane region" description="Helical" evidence="5">
    <location>
        <begin position="101"/>
        <end position="120"/>
    </location>
</feature>
<proteinExistence type="predicted"/>
<reference evidence="6" key="1">
    <citation type="submission" date="2015-08" db="EMBL/GenBank/DDBJ databases">
        <authorList>
            <person name="Babu N.S."/>
            <person name="Beckwith C.J."/>
            <person name="Beseler K.G."/>
            <person name="Brison A."/>
            <person name="Carone J.V."/>
            <person name="Caskin T.P."/>
            <person name="Diamond M."/>
            <person name="Durham M.E."/>
            <person name="Foxe J.M."/>
            <person name="Go M."/>
            <person name="Henderson B.A."/>
            <person name="Jones I.B."/>
            <person name="McGettigan J.A."/>
            <person name="Micheletti S.J."/>
            <person name="Nasrallah M.E."/>
            <person name="Ortiz D."/>
            <person name="Piller C.R."/>
            <person name="Privatt S.R."/>
            <person name="Schneider S.L."/>
            <person name="Sharp S."/>
            <person name="Smith T.C."/>
            <person name="Stanton J.D."/>
            <person name="Ullery H.E."/>
            <person name="Wilson R.J."/>
            <person name="Serrano M.G."/>
            <person name="Buck G."/>
            <person name="Lee V."/>
            <person name="Wang Y."/>
            <person name="Carvalho R."/>
            <person name="Voegtly L."/>
            <person name="Shi R."/>
            <person name="Duckworth R."/>
            <person name="Johnson A."/>
            <person name="Loviza R."/>
            <person name="Walstead R."/>
            <person name="Shah Z."/>
            <person name="Kiflezghi M."/>
            <person name="Wade K."/>
            <person name="Ball S.L."/>
            <person name="Bradley K.W."/>
            <person name="Asai D.J."/>
            <person name="Bowman C.A."/>
            <person name="Russell D.A."/>
            <person name="Pope W.H."/>
            <person name="Jacobs-Sera D."/>
            <person name="Hendrix R.W."/>
            <person name="Hatfull G.F."/>
        </authorList>
    </citation>
    <scope>NUCLEOTIDE SEQUENCE</scope>
</reference>